<dbReference type="SUPFAM" id="SSF103642">
    <property type="entry name" value="Sec-C motif"/>
    <property type="match status" value="1"/>
</dbReference>
<feature type="domain" description="Plasmid pRiA4b Orf3-like" evidence="1">
    <location>
        <begin position="3"/>
        <end position="126"/>
    </location>
</feature>
<dbReference type="Gene3D" id="3.10.290.30">
    <property type="entry name" value="MM3350-like"/>
    <property type="match status" value="1"/>
</dbReference>
<evidence type="ECO:0000259" key="1">
    <source>
        <dbReference type="Pfam" id="PF07929"/>
    </source>
</evidence>
<dbReference type="SUPFAM" id="SSF159941">
    <property type="entry name" value="MM3350-like"/>
    <property type="match status" value="1"/>
</dbReference>
<proteinExistence type="predicted"/>
<dbReference type="InterPro" id="IPR012912">
    <property type="entry name" value="Plasmid_pRiA4b_Orf3-like"/>
</dbReference>
<sequence length="668" mass="77302">MKTYQIKVTVKKSKPPVWKRCLVPSGITFSQMALILDEIMEETADNGYEFEFYQAGIHLREWTGEENTVRKYNFDYMCASDTYVDSLMDNEEWFTFRSGNGDRQYRAEIEKRTAQEICYPSVIKQKESSGIQEWMDMEVMNRELEQLFRLRSAEPDCAGYEELRQRIEAGNNGLDRTDTPVSRTEHNVKCTDSRLKEMAGLLRETLASDLTAKIMNEIFDSETGETVDQEKMYNSLDDAAQQMRRTIRERMFGYKESEGESRKPDIIEYLKDATRDELKEMAEDLELKHYKSQNKETLAERIKEEILKPDVMEKRMLLLSDDEIEAFEHAIEKKGGYYPSYREMETLDRLYALSYVISYADDYAEVPEEAAHVYEEINTPEFQRRRQETFWMYHSLLFTELLYGSAPVKVIQKMMRKCLGRQLNREKIGELFHSIPEKLNPCVMRDDKVIFKEILREDLYLKVEASQEGKDFYIPTAWEIQDYTENGYPTRDPHYRRLKGFLAKKMKLNADEAEDLMPVIWGKVSMGAGMSDIMEIFDNIGAIFPSEDAVREFVQIMTDVNNNTRMLSNRGYTLNEIVQMMPQTLKGKLPTIVPMSSAAADMLKESAGDLKKMGFGVDLDSNADEIPVAAMPNGISGKTVTGSRKIYPNDPCPCGSGKKYKKCCGRNK</sequence>
<evidence type="ECO:0000313" key="3">
    <source>
        <dbReference type="Proteomes" id="UP001198151"/>
    </source>
</evidence>
<dbReference type="Proteomes" id="UP001198151">
    <property type="component" value="Unassembled WGS sequence"/>
</dbReference>
<comment type="caution">
    <text evidence="2">The sequence shown here is derived from an EMBL/GenBank/DDBJ whole genome shotgun (WGS) entry which is preliminary data.</text>
</comment>
<accession>A0ABS8FZI2</accession>
<dbReference type="RefSeq" id="WP_227708471.1">
    <property type="nucleotide sequence ID" value="NZ_JAJEQX010000026.1"/>
</dbReference>
<reference evidence="2 3" key="1">
    <citation type="submission" date="2021-10" db="EMBL/GenBank/DDBJ databases">
        <title>Anaerobic single-cell dispensing facilitates the cultivation of human gut bacteria.</title>
        <authorList>
            <person name="Afrizal A."/>
        </authorList>
    </citation>
    <scope>NUCLEOTIDE SEQUENCE [LARGE SCALE GENOMIC DNA]</scope>
    <source>
        <strain evidence="2 3">CLA-AA-H200</strain>
    </source>
</reference>
<evidence type="ECO:0000313" key="2">
    <source>
        <dbReference type="EMBL" id="MCC2255398.1"/>
    </source>
</evidence>
<dbReference type="InterPro" id="IPR024047">
    <property type="entry name" value="MM3350-like_sf"/>
</dbReference>
<dbReference type="Pfam" id="PF07929">
    <property type="entry name" value="PRiA4_ORF3"/>
    <property type="match status" value="1"/>
</dbReference>
<organism evidence="2 3">
    <name type="scientific">Ruminococcus turbiniformis</name>
    <dbReference type="NCBI Taxonomy" id="2881258"/>
    <lineage>
        <taxon>Bacteria</taxon>
        <taxon>Bacillati</taxon>
        <taxon>Bacillota</taxon>
        <taxon>Clostridia</taxon>
        <taxon>Eubacteriales</taxon>
        <taxon>Oscillospiraceae</taxon>
        <taxon>Ruminococcus</taxon>
    </lineage>
</organism>
<dbReference type="Pfam" id="PF02810">
    <property type="entry name" value="SEC-C"/>
    <property type="match status" value="1"/>
</dbReference>
<dbReference type="EMBL" id="JAJEQX010000026">
    <property type="protein sequence ID" value="MCC2255398.1"/>
    <property type="molecule type" value="Genomic_DNA"/>
</dbReference>
<protein>
    <submittedName>
        <fullName evidence="2">SEC-C domain-containing protein</fullName>
    </submittedName>
</protein>
<name>A0ABS8FZI2_9FIRM</name>
<dbReference type="Gene3D" id="3.10.450.50">
    <property type="match status" value="1"/>
</dbReference>
<dbReference type="InterPro" id="IPR004027">
    <property type="entry name" value="SEC_C_motif"/>
</dbReference>
<gene>
    <name evidence="2" type="ORF">LKD70_13395</name>
</gene>
<keyword evidence="3" id="KW-1185">Reference proteome</keyword>